<comment type="caution">
    <text evidence="1">The sequence shown here is derived from an EMBL/GenBank/DDBJ whole genome shotgun (WGS) entry which is preliminary data.</text>
</comment>
<name>U1QSS2_9BIFI</name>
<evidence type="ECO:0000313" key="1">
    <source>
        <dbReference type="EMBL" id="ERH30495.1"/>
    </source>
</evidence>
<reference evidence="1 2" key="1">
    <citation type="submission" date="2013-08" db="EMBL/GenBank/DDBJ databases">
        <authorList>
            <person name="Weinstock G."/>
            <person name="Sodergren E."/>
            <person name="Wylie T."/>
            <person name="Fulton L."/>
            <person name="Fulton R."/>
            <person name="Fronick C."/>
            <person name="O'Laughlin M."/>
            <person name="Godfrey J."/>
            <person name="Miner T."/>
            <person name="Herter B."/>
            <person name="Appelbaum E."/>
            <person name="Cordes M."/>
            <person name="Lek S."/>
            <person name="Wollam A."/>
            <person name="Pepin K.H."/>
            <person name="Palsikar V.B."/>
            <person name="Mitreva M."/>
            <person name="Wilson R.K."/>
        </authorList>
    </citation>
    <scope>NUCLEOTIDE SEQUENCE [LARGE SCALE GENOMIC DNA]</scope>
    <source>
        <strain evidence="1 2">F0580</strain>
    </source>
</reference>
<dbReference type="EMBL" id="AWSI01000032">
    <property type="protein sequence ID" value="ERH30495.1"/>
    <property type="molecule type" value="Genomic_DNA"/>
</dbReference>
<organism evidence="1 2">
    <name type="scientific">Alloscardovia omnicolens F0580</name>
    <dbReference type="NCBI Taxonomy" id="1321816"/>
    <lineage>
        <taxon>Bacteria</taxon>
        <taxon>Bacillati</taxon>
        <taxon>Actinomycetota</taxon>
        <taxon>Actinomycetes</taxon>
        <taxon>Bifidobacteriales</taxon>
        <taxon>Bifidobacteriaceae</taxon>
        <taxon>Alloscardovia</taxon>
    </lineage>
</organism>
<protein>
    <submittedName>
        <fullName evidence="1">Uncharacterized protein</fullName>
    </submittedName>
</protein>
<accession>U1QSS2</accession>
<sequence>MCLFLSVKSIRATDMPLLKPLFAHQNWHNKCINRLSRMRENNSTSNLTVCVD</sequence>
<dbReference type="AlphaFoldDB" id="U1QSS2"/>
<evidence type="ECO:0000313" key="2">
    <source>
        <dbReference type="Proteomes" id="UP000016519"/>
    </source>
</evidence>
<dbReference type="HOGENOM" id="CLU_3076051_0_0_11"/>
<gene>
    <name evidence="1" type="ORF">HMPREF9244_00985</name>
</gene>
<dbReference type="Proteomes" id="UP000016519">
    <property type="component" value="Unassembled WGS sequence"/>
</dbReference>
<proteinExistence type="predicted"/>
<keyword evidence="2" id="KW-1185">Reference proteome</keyword>